<reference evidence="2 3" key="1">
    <citation type="submission" date="2020-03" db="EMBL/GenBank/DDBJ databases">
        <title>Draft genome sequence of environmentally isolated cultures.</title>
        <authorList>
            <person name="Wilson H.S."/>
            <person name="De Leon M.E."/>
        </authorList>
    </citation>
    <scope>NUCLEOTIDE SEQUENCE [LARGE SCALE GENOMIC DNA]</scope>
    <source>
        <strain evidence="2 3">HSC-31F16</strain>
    </source>
</reference>
<dbReference type="EMBL" id="JAAOMA010000029">
    <property type="protein sequence ID" value="NHR07156.1"/>
    <property type="molecule type" value="Genomic_DNA"/>
</dbReference>
<evidence type="ECO:0000313" key="3">
    <source>
        <dbReference type="Proteomes" id="UP001515641"/>
    </source>
</evidence>
<sequence length="91" mass="9608">MMPVYEYRCSSCGPFSLLRALAARAEPAACPRCGQLSRERLLSAPALCLPGVASQAAARNESACHQPVCARSAAAPAPERPVAGRRPWMLG</sequence>
<organism evidence="2 3">
    <name type="scientific">Chromobacterium fluminis</name>
    <dbReference type="NCBI Taxonomy" id="3044269"/>
    <lineage>
        <taxon>Bacteria</taxon>
        <taxon>Pseudomonadati</taxon>
        <taxon>Pseudomonadota</taxon>
        <taxon>Betaproteobacteria</taxon>
        <taxon>Neisseriales</taxon>
        <taxon>Chromobacteriaceae</taxon>
        <taxon>Chromobacterium</taxon>
    </lineage>
</organism>
<proteinExistence type="predicted"/>
<dbReference type="Pfam" id="PF09723">
    <property type="entry name" value="Zn_ribbon_8"/>
    <property type="match status" value="1"/>
</dbReference>
<dbReference type="SMART" id="SM00834">
    <property type="entry name" value="CxxC_CXXC_SSSS"/>
    <property type="match status" value="1"/>
</dbReference>
<evidence type="ECO:0000259" key="1">
    <source>
        <dbReference type="SMART" id="SM00834"/>
    </source>
</evidence>
<dbReference type="InterPro" id="IPR013429">
    <property type="entry name" value="Regulatory_FmdB_Zinc_ribbon"/>
</dbReference>
<dbReference type="Proteomes" id="UP001515641">
    <property type="component" value="Unassembled WGS sequence"/>
</dbReference>
<gene>
    <name evidence="2" type="ORF">HA052_18345</name>
</gene>
<accession>A0ABX0L886</accession>
<dbReference type="NCBIfam" id="TIGR02605">
    <property type="entry name" value="CxxC_CxxC_SSSS"/>
    <property type="match status" value="1"/>
</dbReference>
<evidence type="ECO:0000313" key="2">
    <source>
        <dbReference type="EMBL" id="NHR07156.1"/>
    </source>
</evidence>
<dbReference type="RefSeq" id="WP_166453004.1">
    <property type="nucleotide sequence ID" value="NZ_JAAOMA010000029.1"/>
</dbReference>
<protein>
    <submittedName>
        <fullName evidence="2">Zinc ribbon domain-containing protein</fullName>
    </submittedName>
</protein>
<keyword evidence="3" id="KW-1185">Reference proteome</keyword>
<comment type="caution">
    <text evidence="2">The sequence shown here is derived from an EMBL/GenBank/DDBJ whole genome shotgun (WGS) entry which is preliminary data.</text>
</comment>
<name>A0ABX0L886_9NEIS</name>
<feature type="domain" description="Putative regulatory protein FmdB zinc ribbon" evidence="1">
    <location>
        <begin position="2"/>
        <end position="43"/>
    </location>
</feature>